<dbReference type="AlphaFoldDB" id="A0A139HCG0"/>
<accession>A0A139HCG0</accession>
<reference evidence="1 2" key="1">
    <citation type="submission" date="2015-07" db="EMBL/GenBank/DDBJ databases">
        <title>Comparative genomics of the Sigatoka disease complex on banana suggests a link between parallel evolutionary changes in Pseudocercospora fijiensis and Pseudocercospora eumusae and increased virulence on the banana host.</title>
        <authorList>
            <person name="Chang T.-C."/>
            <person name="Salvucci A."/>
            <person name="Crous P.W."/>
            <person name="Stergiopoulos I."/>
        </authorList>
    </citation>
    <scope>NUCLEOTIDE SEQUENCE [LARGE SCALE GENOMIC DNA]</scope>
    <source>
        <strain evidence="1 2">CBS 116634</strain>
    </source>
</reference>
<organism evidence="1 2">
    <name type="scientific">Pseudocercospora musae</name>
    <dbReference type="NCBI Taxonomy" id="113226"/>
    <lineage>
        <taxon>Eukaryota</taxon>
        <taxon>Fungi</taxon>
        <taxon>Dikarya</taxon>
        <taxon>Ascomycota</taxon>
        <taxon>Pezizomycotina</taxon>
        <taxon>Dothideomycetes</taxon>
        <taxon>Dothideomycetidae</taxon>
        <taxon>Mycosphaerellales</taxon>
        <taxon>Mycosphaerellaceae</taxon>
        <taxon>Pseudocercospora</taxon>
    </lineage>
</organism>
<name>A0A139HCG0_9PEZI</name>
<protein>
    <submittedName>
        <fullName evidence="1">Uncharacterized protein</fullName>
    </submittedName>
</protein>
<gene>
    <name evidence="1" type="ORF">AC579_7202</name>
</gene>
<dbReference type="Proteomes" id="UP000073492">
    <property type="component" value="Unassembled WGS sequence"/>
</dbReference>
<dbReference type="EMBL" id="LFZO01000691">
    <property type="protein sequence ID" value="KXT00116.1"/>
    <property type="molecule type" value="Genomic_DNA"/>
</dbReference>
<sequence>MAHQPDTAARNAPRTLSELVQSLPRELYDQVYEETFTWKPPAINVVDGKGNFDHPATSLLRVNRATRSKMLRAFYQGTRFDFATCSSDGIRYSLYMTAMVAFPSSAWYLVHDEGPQSDIATYLHPFGVALKLKGLSSGIDLERAIQTHAYAGWLCLFKANIWGLSSMWHLKHADTPWVPATPSSLMWKEKAYSALIHSSYKVRQVLVDRRKRQESEDGSARWNLQRGA</sequence>
<comment type="caution">
    <text evidence="1">The sequence shown here is derived from an EMBL/GenBank/DDBJ whole genome shotgun (WGS) entry which is preliminary data.</text>
</comment>
<keyword evidence="2" id="KW-1185">Reference proteome</keyword>
<evidence type="ECO:0000313" key="2">
    <source>
        <dbReference type="Proteomes" id="UP000073492"/>
    </source>
</evidence>
<proteinExistence type="predicted"/>
<evidence type="ECO:0000313" key="1">
    <source>
        <dbReference type="EMBL" id="KXT00116.1"/>
    </source>
</evidence>